<keyword evidence="3" id="KW-1185">Reference proteome</keyword>
<proteinExistence type="predicted"/>
<reference evidence="3" key="1">
    <citation type="submission" date="2016-09" db="EMBL/GenBank/DDBJ databases">
        <authorList>
            <person name="Varghese N."/>
            <person name="Submissions S."/>
        </authorList>
    </citation>
    <scope>NUCLEOTIDE SEQUENCE [LARGE SCALE GENOMIC DNA]</scope>
    <source>
        <strain evidence="3">ANC 3699</strain>
    </source>
</reference>
<evidence type="ECO:0000256" key="1">
    <source>
        <dbReference type="SAM" id="Phobius"/>
    </source>
</evidence>
<keyword evidence="1" id="KW-0472">Membrane</keyword>
<dbReference type="AlphaFoldDB" id="A0A1G6NAN1"/>
<evidence type="ECO:0000313" key="2">
    <source>
        <dbReference type="EMBL" id="SDC64447.1"/>
    </source>
</evidence>
<dbReference type="Proteomes" id="UP000242317">
    <property type="component" value="Unassembled WGS sequence"/>
</dbReference>
<dbReference type="RefSeq" id="WP_092621008.1">
    <property type="nucleotide sequence ID" value="NZ_FMYK01000009.1"/>
</dbReference>
<feature type="transmembrane region" description="Helical" evidence="1">
    <location>
        <begin position="66"/>
        <end position="84"/>
    </location>
</feature>
<keyword evidence="1" id="KW-0812">Transmembrane</keyword>
<feature type="transmembrane region" description="Helical" evidence="1">
    <location>
        <begin position="37"/>
        <end position="54"/>
    </location>
</feature>
<sequence length="105" mass="12087">MKYQKLCVGLSKVAIIAFILFLGFQSLYIMILGGQVVYLFLSLVVIVVLTYFVFKQTKIIRLPHYALIFVLLVILSIVQHQALLKIKHHNAQFTTDETWQQYGAL</sequence>
<accession>A0A1G6NAN1</accession>
<evidence type="ECO:0000313" key="3">
    <source>
        <dbReference type="Proteomes" id="UP000242317"/>
    </source>
</evidence>
<protein>
    <submittedName>
        <fullName evidence="2">Uncharacterized protein</fullName>
    </submittedName>
</protein>
<name>A0A1G6NAN1_9GAMM</name>
<gene>
    <name evidence="2" type="ORF">SAMN05421749_10939</name>
</gene>
<keyword evidence="1" id="KW-1133">Transmembrane helix</keyword>
<organism evidence="2 3">
    <name type="scientific">Acinetobacter marinus</name>
    <dbReference type="NCBI Taxonomy" id="281375"/>
    <lineage>
        <taxon>Bacteria</taxon>
        <taxon>Pseudomonadati</taxon>
        <taxon>Pseudomonadota</taxon>
        <taxon>Gammaproteobacteria</taxon>
        <taxon>Moraxellales</taxon>
        <taxon>Moraxellaceae</taxon>
        <taxon>Acinetobacter</taxon>
    </lineage>
</organism>
<dbReference type="EMBL" id="FMYK01000009">
    <property type="protein sequence ID" value="SDC64447.1"/>
    <property type="molecule type" value="Genomic_DNA"/>
</dbReference>
<feature type="transmembrane region" description="Helical" evidence="1">
    <location>
        <begin position="12"/>
        <end position="31"/>
    </location>
</feature>